<evidence type="ECO:0000256" key="2">
    <source>
        <dbReference type="ARBA" id="ARBA00006739"/>
    </source>
</evidence>
<evidence type="ECO:0000256" key="1">
    <source>
        <dbReference type="ARBA" id="ARBA00004776"/>
    </source>
</evidence>
<evidence type="ECO:0000313" key="6">
    <source>
        <dbReference type="EMBL" id="RRC94995.1"/>
    </source>
</evidence>
<keyword evidence="4 6" id="KW-0808">Transferase</keyword>
<feature type="transmembrane region" description="Helical" evidence="5">
    <location>
        <begin position="704"/>
        <end position="724"/>
    </location>
</feature>
<dbReference type="Proteomes" id="UP000280444">
    <property type="component" value="Unassembled WGS sequence"/>
</dbReference>
<protein>
    <submittedName>
        <fullName evidence="6">Glycosyltransferase family 2 protein</fullName>
    </submittedName>
</protein>
<feature type="transmembrane region" description="Helical" evidence="5">
    <location>
        <begin position="770"/>
        <end position="793"/>
    </location>
</feature>
<evidence type="ECO:0000313" key="7">
    <source>
        <dbReference type="Proteomes" id="UP000280444"/>
    </source>
</evidence>
<keyword evidence="5" id="KW-0472">Membrane</keyword>
<sequence length="1062" mass="113898">MVTAIGQSTCAVLVTVAEDDHFRATVEAVSAQTHVPTHLVVIDASDKGVINEESLPEHSYLYHARSAANLGRAIDEAFHSQALAPLLTQVRFLWILHADSTPEADCLEHLLAMADTGTTIGVIGPKLLDATGTRALAVGITATRGARRQETSLPDEIDQGQHDGRVDVLAVSTAGMLVSSELWRLSGGFDPILGPYGDGLEFGRRARRLGYRVVVCPKARVRHHRRSWQDKQSMTQVLRARTYNWLLAVPAWQLPTAMFLAWVSAPIRALVFAVAGQGSRAWSELLAGLFALTDSPHLFARRAWIHRHARAPRRAVAGLELPSKALRERRLELRKGVERLQGSEVSPELAGAVRLHRARSLVGVGVVAFLLTVVALLMSMPVLDGVAGAAWAQLPSSWQLLWDAAWTPWIPGADGAPGVSDPLVVILAFMTAPAALFGVSPYEFAPWLLALAMPAAGLSAWALASTLTLRVGARAAAALLWSCLPMMTMSLSSGHLSAVLFHVCVPLTCAVWLKALGIRFTRELAGELHAVIIPSRGRMRWWGPAALTLFVATGLTPGFFMLALAVAAGVFLARIFGRRRRQRVSRKASSILPVALAFLPSFLLVVPSTVDAVRRGGIGAFLAVMGPAHPAQSGPAVVPWQLILGMPQGWEYAPHNSSEGMLWALLSAPALFLLVWALIRASRSAYRWGQIDASSHEHGEAWRLWIPPVAIAAAGLFICAAYGMTFIPVGVSEQGIVAHAWPAPALSCAALCLLVAILSSTGKTVGERRLYQLVSVVSIGALATSLAFMQGIVSLPVGERIYDSAEEALPAASVHAQDSARSARVLHVDPSVTPLQVRLYRGRGPVITDSSAYLRYAEVNEHGERDSDPAWRSLATSALTALTAPDHQAIESLAEHGIDAIVVASIDSENAAPVVRALDRAPGVERGAQTSAGVSWRIRPRGVVPARVMFIGNEHEAAQKEAGARGAGQVQSLDSSGLTVTGYVHEGGRVHLAERASEHWVLRANGEVIAPATHQWAQSWTIPGEASLVLTYDAPWMSVWKWLIIASIFLAALGSIPVGRKQ</sequence>
<dbReference type="PANTHER" id="PTHR43179">
    <property type="entry name" value="RHAMNOSYLTRANSFERASE WBBL"/>
    <property type="match status" value="1"/>
</dbReference>
<comment type="pathway">
    <text evidence="1">Cell wall biogenesis; cell wall polysaccharide biosynthesis.</text>
</comment>
<feature type="transmembrane region" description="Helical" evidence="5">
    <location>
        <begin position="545"/>
        <end position="576"/>
    </location>
</feature>
<dbReference type="GO" id="GO:0016757">
    <property type="term" value="F:glycosyltransferase activity"/>
    <property type="evidence" value="ECO:0007669"/>
    <property type="project" value="UniProtKB-KW"/>
</dbReference>
<dbReference type="Gene3D" id="3.90.550.10">
    <property type="entry name" value="Spore Coat Polysaccharide Biosynthesis Protein SpsA, Chain A"/>
    <property type="match status" value="1"/>
</dbReference>
<feature type="transmembrane region" description="Helical" evidence="5">
    <location>
        <begin position="361"/>
        <end position="383"/>
    </location>
</feature>
<dbReference type="EMBL" id="RQZF01000008">
    <property type="protein sequence ID" value="RRC94995.1"/>
    <property type="molecule type" value="Genomic_DNA"/>
</dbReference>
<feature type="transmembrane region" description="Helical" evidence="5">
    <location>
        <begin position="1039"/>
        <end position="1059"/>
    </location>
</feature>
<comment type="similarity">
    <text evidence="2">Belongs to the glycosyltransferase 2 family.</text>
</comment>
<feature type="transmembrane region" description="Helical" evidence="5">
    <location>
        <begin position="736"/>
        <end position="758"/>
    </location>
</feature>
<evidence type="ECO:0000256" key="3">
    <source>
        <dbReference type="ARBA" id="ARBA00022676"/>
    </source>
</evidence>
<evidence type="ECO:0000256" key="4">
    <source>
        <dbReference type="ARBA" id="ARBA00022679"/>
    </source>
</evidence>
<dbReference type="SUPFAM" id="SSF53448">
    <property type="entry name" value="Nucleotide-diphospho-sugar transferases"/>
    <property type="match status" value="1"/>
</dbReference>
<evidence type="ECO:0000256" key="5">
    <source>
        <dbReference type="SAM" id="Phobius"/>
    </source>
</evidence>
<name>A0A3P1SE28_9ACTO</name>
<feature type="transmembrane region" description="Helical" evidence="5">
    <location>
        <begin position="447"/>
        <end position="465"/>
    </location>
</feature>
<dbReference type="Pfam" id="PF13641">
    <property type="entry name" value="Glyco_tranf_2_3"/>
    <property type="match status" value="1"/>
</dbReference>
<proteinExistence type="inferred from homology"/>
<feature type="transmembrane region" description="Helical" evidence="5">
    <location>
        <begin position="423"/>
        <end position="440"/>
    </location>
</feature>
<keyword evidence="7" id="KW-1185">Reference proteome</keyword>
<feature type="transmembrane region" description="Helical" evidence="5">
    <location>
        <begin position="588"/>
        <end position="606"/>
    </location>
</feature>
<comment type="caution">
    <text evidence="6">The sequence shown here is derived from an EMBL/GenBank/DDBJ whole genome shotgun (WGS) entry which is preliminary data.</text>
</comment>
<reference evidence="6 7" key="1">
    <citation type="submission" date="2018-11" db="EMBL/GenBank/DDBJ databases">
        <title>Genomes From Bacteria Associated with the Canine Oral Cavity: a Test Case for Automated Genome-Based Taxonomic Assignment.</title>
        <authorList>
            <person name="Coil D.A."/>
            <person name="Jospin G."/>
            <person name="Darling A.E."/>
            <person name="Wallis C."/>
            <person name="Davis I.J."/>
            <person name="Harris S."/>
            <person name="Eisen J.A."/>
            <person name="Holcombe L.J."/>
            <person name="O'Flynn C."/>
        </authorList>
    </citation>
    <scope>NUCLEOTIDE SEQUENCE [LARGE SCALE GENOMIC DNA]</scope>
    <source>
        <strain evidence="6 7">OH770</strain>
    </source>
</reference>
<feature type="transmembrane region" description="Helical" evidence="5">
    <location>
        <begin position="660"/>
        <end position="679"/>
    </location>
</feature>
<dbReference type="OrthoDB" id="3734530at2"/>
<dbReference type="AlphaFoldDB" id="A0A3P1SE28"/>
<organism evidence="6 7">
    <name type="scientific">Schaalia canis</name>
    <dbReference type="NCBI Taxonomy" id="100469"/>
    <lineage>
        <taxon>Bacteria</taxon>
        <taxon>Bacillati</taxon>
        <taxon>Actinomycetota</taxon>
        <taxon>Actinomycetes</taxon>
        <taxon>Actinomycetales</taxon>
        <taxon>Actinomycetaceae</taxon>
        <taxon>Schaalia</taxon>
    </lineage>
</organism>
<keyword evidence="5" id="KW-1133">Transmembrane helix</keyword>
<keyword evidence="5" id="KW-0812">Transmembrane</keyword>
<accession>A0A3P1SE28</accession>
<keyword evidence="3" id="KW-0328">Glycosyltransferase</keyword>
<dbReference type="InterPro" id="IPR029044">
    <property type="entry name" value="Nucleotide-diphossugar_trans"/>
</dbReference>
<gene>
    <name evidence="6" type="ORF">EII11_07895</name>
</gene>
<dbReference type="PANTHER" id="PTHR43179:SF12">
    <property type="entry name" value="GALACTOFURANOSYLTRANSFERASE GLFT2"/>
    <property type="match status" value="1"/>
</dbReference>